<dbReference type="InterPro" id="IPR016181">
    <property type="entry name" value="Acyl_CoA_acyltransferase"/>
</dbReference>
<dbReference type="Pfam" id="PF14542">
    <property type="entry name" value="Acetyltransf_CG"/>
    <property type="match status" value="1"/>
</dbReference>
<dbReference type="SUPFAM" id="SSF55729">
    <property type="entry name" value="Acyl-CoA N-acyltransferases (Nat)"/>
    <property type="match status" value="1"/>
</dbReference>
<dbReference type="eggNOG" id="ENOG502S1MA">
    <property type="taxonomic scope" value="Eukaryota"/>
</dbReference>
<feature type="domain" description="N-acetyltransferase" evidence="1">
    <location>
        <begin position="14"/>
        <end position="101"/>
    </location>
</feature>
<reference evidence="3" key="2">
    <citation type="submission" date="2013-12" db="EMBL/GenBank/DDBJ databases">
        <authorList>
            <person name="Yu Y."/>
            <person name="Lee S."/>
            <person name="de Baynast K."/>
            <person name="Wissotski M."/>
            <person name="Liu L."/>
            <person name="Talag J."/>
            <person name="Goicoechea J."/>
            <person name="Angelova A."/>
            <person name="Jetty R."/>
            <person name="Kudrna D."/>
            <person name="Golser W."/>
            <person name="Rivera L."/>
            <person name="Zhang J."/>
            <person name="Wing R."/>
        </authorList>
    </citation>
    <scope>NUCLEOTIDE SEQUENCE</scope>
</reference>
<accession>A0A0D9W522</accession>
<dbReference type="STRING" id="77586.A0A0D9W522"/>
<reference evidence="2 3" key="1">
    <citation type="submission" date="2012-08" db="EMBL/GenBank/DDBJ databases">
        <title>Oryza genome evolution.</title>
        <authorList>
            <person name="Wing R.A."/>
        </authorList>
    </citation>
    <scope>NUCLEOTIDE SEQUENCE</scope>
</reference>
<dbReference type="EnsemblPlants" id="LPERR04G09720.1">
    <property type="protein sequence ID" value="LPERR04G09720.1"/>
    <property type="gene ID" value="LPERR04G09720"/>
</dbReference>
<reference evidence="2" key="3">
    <citation type="submission" date="2015-04" db="UniProtKB">
        <authorList>
            <consortium name="EnsemblPlants"/>
        </authorList>
    </citation>
    <scope>IDENTIFICATION</scope>
</reference>
<dbReference type="FunFam" id="3.40.630.30:FF:000106">
    <property type="entry name" value="Acetyltransferase At1g77540"/>
    <property type="match status" value="1"/>
</dbReference>
<dbReference type="InterPro" id="IPR031165">
    <property type="entry name" value="GNAT_YJDJ"/>
</dbReference>
<sequence length="112" mass="12693">MAKESGAGEREEIVWREEARRFETPDGKAYLQYRLLPAATAVMDLAHTYVPASKRGRGLAARLCDAAFAHARRHAMRVLPTCSYISETYLPRNPEWKELVLTEEEPKPSSSM</sequence>
<dbReference type="Gramene" id="LPERR04G09720.1">
    <property type="protein sequence ID" value="LPERR04G09720.1"/>
    <property type="gene ID" value="LPERR04G09720"/>
</dbReference>
<dbReference type="Proteomes" id="UP000032180">
    <property type="component" value="Chromosome 4"/>
</dbReference>
<evidence type="ECO:0000313" key="2">
    <source>
        <dbReference type="EnsemblPlants" id="LPERR04G09720.1"/>
    </source>
</evidence>
<dbReference type="Gene3D" id="3.40.630.30">
    <property type="match status" value="1"/>
</dbReference>
<protein>
    <recommendedName>
        <fullName evidence="1">N-acetyltransferase domain-containing protein</fullName>
    </recommendedName>
</protein>
<keyword evidence="3" id="KW-1185">Reference proteome</keyword>
<dbReference type="AlphaFoldDB" id="A0A0D9W522"/>
<dbReference type="PANTHER" id="PTHR31435:SF9">
    <property type="entry name" value="PROTEIN NATD1"/>
    <property type="match status" value="1"/>
</dbReference>
<dbReference type="HOGENOM" id="CLU_132888_1_0_1"/>
<evidence type="ECO:0000313" key="3">
    <source>
        <dbReference type="Proteomes" id="UP000032180"/>
    </source>
</evidence>
<evidence type="ECO:0000259" key="1">
    <source>
        <dbReference type="PROSITE" id="PS51729"/>
    </source>
</evidence>
<dbReference type="InterPro" id="IPR045057">
    <property type="entry name" value="Gcn5-rel_NAT"/>
</dbReference>
<dbReference type="PROSITE" id="PS51729">
    <property type="entry name" value="GNAT_YJDJ"/>
    <property type="match status" value="1"/>
</dbReference>
<dbReference type="PANTHER" id="PTHR31435">
    <property type="entry name" value="PROTEIN NATD1"/>
    <property type="match status" value="1"/>
</dbReference>
<proteinExistence type="predicted"/>
<organism evidence="2 3">
    <name type="scientific">Leersia perrieri</name>
    <dbReference type="NCBI Taxonomy" id="77586"/>
    <lineage>
        <taxon>Eukaryota</taxon>
        <taxon>Viridiplantae</taxon>
        <taxon>Streptophyta</taxon>
        <taxon>Embryophyta</taxon>
        <taxon>Tracheophyta</taxon>
        <taxon>Spermatophyta</taxon>
        <taxon>Magnoliopsida</taxon>
        <taxon>Liliopsida</taxon>
        <taxon>Poales</taxon>
        <taxon>Poaceae</taxon>
        <taxon>BOP clade</taxon>
        <taxon>Oryzoideae</taxon>
        <taxon>Oryzeae</taxon>
        <taxon>Oryzinae</taxon>
        <taxon>Leersia</taxon>
    </lineage>
</organism>
<name>A0A0D9W522_9ORYZ</name>